<feature type="active site" description="Proton acceptor" evidence="4">
    <location>
        <position position="59"/>
    </location>
</feature>
<comment type="cofactor">
    <cofactor evidence="1 4">
        <name>a divalent metal cation</name>
        <dbReference type="ChEBI" id="CHEBI:60240"/>
    </cofactor>
</comment>
<dbReference type="GO" id="GO:0009117">
    <property type="term" value="P:nucleotide metabolic process"/>
    <property type="evidence" value="ECO:0007669"/>
    <property type="project" value="UniProtKB-KW"/>
</dbReference>
<dbReference type="EC" id="3.6.1.9" evidence="4"/>
<dbReference type="SUPFAM" id="SSF52972">
    <property type="entry name" value="ITPase-like"/>
    <property type="match status" value="1"/>
</dbReference>
<keyword evidence="6" id="KW-1185">Reference proteome</keyword>
<dbReference type="InterPro" id="IPR003697">
    <property type="entry name" value="Maf-like"/>
</dbReference>
<comment type="subcellular location">
    <subcellularLocation>
        <location evidence="4">Cytoplasm</location>
    </subcellularLocation>
</comment>
<sequence length="182" mass="19962">MLEDVGLTFEVETPRVDEEAAKASLRADGLKPRDQADALAELKALSVSRKRDGFVIGADQMLAIEGDTLDKPKSVAEAREHLLRLRGRTHELLTAAVVAREGAIIWRHVDTPKLKMRAFSDAFLDDYLARAGDTTLHSVGAYQLEGLGAQLFERVDGDYFSVLGLPLLPLLAFLREHGIAQA</sequence>
<comment type="catalytic activity">
    <reaction evidence="4">
        <text>a 2'-deoxyribonucleoside 5'-triphosphate + H2O = a 2'-deoxyribonucleoside 5'-phosphate + diphosphate + H(+)</text>
        <dbReference type="Rhea" id="RHEA:44644"/>
        <dbReference type="ChEBI" id="CHEBI:15377"/>
        <dbReference type="ChEBI" id="CHEBI:15378"/>
        <dbReference type="ChEBI" id="CHEBI:33019"/>
        <dbReference type="ChEBI" id="CHEBI:61560"/>
        <dbReference type="ChEBI" id="CHEBI:65317"/>
        <dbReference type="EC" id="3.6.1.9"/>
    </reaction>
</comment>
<dbReference type="Gene3D" id="3.90.950.10">
    <property type="match status" value="1"/>
</dbReference>
<dbReference type="KEGG" id="tsv:DSM104635_03881"/>
<accession>A0A6I6MU82</accession>
<evidence type="ECO:0000256" key="3">
    <source>
        <dbReference type="ARBA" id="ARBA00023080"/>
    </source>
</evidence>
<dbReference type="HAMAP" id="MF_00528">
    <property type="entry name" value="Maf"/>
    <property type="match status" value="1"/>
</dbReference>
<reference evidence="6" key="1">
    <citation type="submission" date="2019-12" db="EMBL/GenBank/DDBJ databases">
        <title>Complete genome of Terracaulis silvestris 0127_4.</title>
        <authorList>
            <person name="Vieira S."/>
            <person name="Riedel T."/>
            <person name="Sproer C."/>
            <person name="Pascual J."/>
            <person name="Boedeker C."/>
            <person name="Overmann J."/>
        </authorList>
    </citation>
    <scope>NUCLEOTIDE SEQUENCE [LARGE SCALE GENOMIC DNA]</scope>
    <source>
        <strain evidence="6">0127_4</strain>
    </source>
</reference>
<gene>
    <name evidence="5" type="primary">yceF</name>
    <name evidence="5" type="ORF">DSM104635_03881</name>
</gene>
<dbReference type="PANTHER" id="PTHR43213:SF5">
    <property type="entry name" value="BIFUNCTIONAL DTTP_UTP PYROPHOSPHATASE_METHYLTRANSFERASE PROTEIN-RELATED"/>
    <property type="match status" value="1"/>
</dbReference>
<dbReference type="InterPro" id="IPR029001">
    <property type="entry name" value="ITPase-like_fam"/>
</dbReference>
<proteinExistence type="inferred from homology"/>
<dbReference type="PIRSF" id="PIRSF006305">
    <property type="entry name" value="Maf"/>
    <property type="match status" value="1"/>
</dbReference>
<dbReference type="GO" id="GO:0047429">
    <property type="term" value="F:nucleoside triphosphate diphosphatase activity"/>
    <property type="evidence" value="ECO:0007669"/>
    <property type="project" value="UniProtKB-EC"/>
</dbReference>
<evidence type="ECO:0000313" key="5">
    <source>
        <dbReference type="EMBL" id="QGZ97016.1"/>
    </source>
</evidence>
<dbReference type="GO" id="GO:0005737">
    <property type="term" value="C:cytoplasm"/>
    <property type="evidence" value="ECO:0007669"/>
    <property type="project" value="UniProtKB-SubCell"/>
</dbReference>
<protein>
    <recommendedName>
        <fullName evidence="4">Nucleoside triphosphate pyrophosphatase</fullName>
        <ecNumber evidence="4">3.6.1.9</ecNumber>
    </recommendedName>
    <alternativeName>
        <fullName evidence="4">Nucleotide pyrophosphatase</fullName>
        <shortName evidence="4">Nucleotide PPase</shortName>
    </alternativeName>
</protein>
<evidence type="ECO:0000256" key="4">
    <source>
        <dbReference type="HAMAP-Rule" id="MF_00528"/>
    </source>
</evidence>
<keyword evidence="4" id="KW-0963">Cytoplasm</keyword>
<comment type="catalytic activity">
    <reaction evidence="4">
        <text>a ribonucleoside 5'-triphosphate + H2O = a ribonucleoside 5'-phosphate + diphosphate + H(+)</text>
        <dbReference type="Rhea" id="RHEA:23996"/>
        <dbReference type="ChEBI" id="CHEBI:15377"/>
        <dbReference type="ChEBI" id="CHEBI:15378"/>
        <dbReference type="ChEBI" id="CHEBI:33019"/>
        <dbReference type="ChEBI" id="CHEBI:58043"/>
        <dbReference type="ChEBI" id="CHEBI:61557"/>
        <dbReference type="EC" id="3.6.1.9"/>
    </reaction>
</comment>
<dbReference type="PANTHER" id="PTHR43213">
    <property type="entry name" value="BIFUNCTIONAL DTTP/UTP PYROPHOSPHATASE/METHYLTRANSFERASE PROTEIN-RELATED"/>
    <property type="match status" value="1"/>
</dbReference>
<comment type="function">
    <text evidence="4">Nucleoside triphosphate pyrophosphatase. May have a dual role in cell division arrest and in preventing the incorporation of modified nucleotides into cellular nucleic acids.</text>
</comment>
<evidence type="ECO:0000313" key="6">
    <source>
        <dbReference type="Proteomes" id="UP000431269"/>
    </source>
</evidence>
<keyword evidence="2 4" id="KW-0378">Hydrolase</keyword>
<evidence type="ECO:0000256" key="2">
    <source>
        <dbReference type="ARBA" id="ARBA00022801"/>
    </source>
</evidence>
<comment type="caution">
    <text evidence="4">Lacks conserved residue(s) required for the propagation of feature annotation.</text>
</comment>
<dbReference type="EMBL" id="CP047045">
    <property type="protein sequence ID" value="QGZ97016.1"/>
    <property type="molecule type" value="Genomic_DNA"/>
</dbReference>
<keyword evidence="3 4" id="KW-0546">Nucleotide metabolism</keyword>
<dbReference type="CDD" id="cd00555">
    <property type="entry name" value="Maf"/>
    <property type="match status" value="1"/>
</dbReference>
<name>A0A6I6MU82_9CAUL</name>
<comment type="similarity">
    <text evidence="4">Belongs to the Maf family.</text>
</comment>
<dbReference type="Proteomes" id="UP000431269">
    <property type="component" value="Chromosome"/>
</dbReference>
<evidence type="ECO:0000256" key="1">
    <source>
        <dbReference type="ARBA" id="ARBA00001968"/>
    </source>
</evidence>
<organism evidence="5 6">
    <name type="scientific">Terricaulis silvestris</name>
    <dbReference type="NCBI Taxonomy" id="2686094"/>
    <lineage>
        <taxon>Bacteria</taxon>
        <taxon>Pseudomonadati</taxon>
        <taxon>Pseudomonadota</taxon>
        <taxon>Alphaproteobacteria</taxon>
        <taxon>Caulobacterales</taxon>
        <taxon>Caulobacteraceae</taxon>
        <taxon>Terricaulis</taxon>
    </lineage>
</organism>
<dbReference type="Pfam" id="PF02545">
    <property type="entry name" value="Maf"/>
    <property type="match status" value="1"/>
</dbReference>
<dbReference type="AlphaFoldDB" id="A0A6I6MU82"/>